<dbReference type="SUPFAM" id="SSF51338">
    <property type="entry name" value="Composite domain of metallo-dependent hydrolases"/>
    <property type="match status" value="1"/>
</dbReference>
<feature type="domain" description="Amidohydrolase-related" evidence="4">
    <location>
        <begin position="54"/>
        <end position="421"/>
    </location>
</feature>
<organism evidence="5 6">
    <name type="scientific">Kosmotoga olearia (strain ATCC BAA-1733 / DSM 21960 / TBF 19.5.1)</name>
    <dbReference type="NCBI Taxonomy" id="521045"/>
    <lineage>
        <taxon>Bacteria</taxon>
        <taxon>Thermotogati</taxon>
        <taxon>Thermotogota</taxon>
        <taxon>Thermotogae</taxon>
        <taxon>Kosmotogales</taxon>
        <taxon>Kosmotogaceae</taxon>
        <taxon>Kosmotoga</taxon>
    </lineage>
</organism>
<evidence type="ECO:0000259" key="4">
    <source>
        <dbReference type="Pfam" id="PF01979"/>
    </source>
</evidence>
<dbReference type="InterPro" id="IPR011059">
    <property type="entry name" value="Metal-dep_hydrolase_composite"/>
</dbReference>
<dbReference type="PANTHER" id="PTHR43794:SF11">
    <property type="entry name" value="AMIDOHYDROLASE-RELATED DOMAIN-CONTAINING PROTEIN"/>
    <property type="match status" value="1"/>
</dbReference>
<keyword evidence="1" id="KW-0479">Metal-binding</keyword>
<dbReference type="InterPro" id="IPR006680">
    <property type="entry name" value="Amidohydro-rel"/>
</dbReference>
<proteinExistence type="predicted"/>
<evidence type="ECO:0000313" key="6">
    <source>
        <dbReference type="Proteomes" id="UP000002382"/>
    </source>
</evidence>
<dbReference type="InterPro" id="IPR032466">
    <property type="entry name" value="Metal_Hydrolase"/>
</dbReference>
<dbReference type="CDD" id="cd01298">
    <property type="entry name" value="ATZ_TRZ_like"/>
    <property type="match status" value="1"/>
</dbReference>
<dbReference type="EMBL" id="CP001634">
    <property type="protein sequence ID" value="ACR80744.1"/>
    <property type="molecule type" value="Genomic_DNA"/>
</dbReference>
<evidence type="ECO:0000313" key="5">
    <source>
        <dbReference type="EMBL" id="ACR80744.1"/>
    </source>
</evidence>
<evidence type="ECO:0000256" key="2">
    <source>
        <dbReference type="ARBA" id="ARBA00022801"/>
    </source>
</evidence>
<dbReference type="OrthoDB" id="9807210at2"/>
<dbReference type="KEGG" id="kol:Kole_2066"/>
<dbReference type="eggNOG" id="COG0402">
    <property type="taxonomic scope" value="Bacteria"/>
</dbReference>
<evidence type="ECO:0000256" key="1">
    <source>
        <dbReference type="ARBA" id="ARBA00022723"/>
    </source>
</evidence>
<dbReference type="PANTHER" id="PTHR43794">
    <property type="entry name" value="AMINOHYDROLASE SSNA-RELATED"/>
    <property type="match status" value="1"/>
</dbReference>
<dbReference type="STRING" id="521045.Kole_2066"/>
<dbReference type="RefSeq" id="WP_015869385.1">
    <property type="nucleotide sequence ID" value="NC_012785.1"/>
</dbReference>
<dbReference type="Pfam" id="PF01979">
    <property type="entry name" value="Amidohydro_1"/>
    <property type="match status" value="1"/>
</dbReference>
<dbReference type="Gene3D" id="2.30.40.10">
    <property type="entry name" value="Urease, subunit C, domain 1"/>
    <property type="match status" value="1"/>
</dbReference>
<name>C5CHR8_KOSOT</name>
<dbReference type="FunFam" id="3.20.20.140:FF:000014">
    <property type="entry name" value="5-methylthioadenosine/S-adenosylhomocysteine deaminase"/>
    <property type="match status" value="1"/>
</dbReference>
<dbReference type="GO" id="GO:0019239">
    <property type="term" value="F:deaminase activity"/>
    <property type="evidence" value="ECO:0007669"/>
    <property type="project" value="UniProtKB-ARBA"/>
</dbReference>
<dbReference type="GO" id="GO:0016814">
    <property type="term" value="F:hydrolase activity, acting on carbon-nitrogen (but not peptide) bonds, in cyclic amidines"/>
    <property type="evidence" value="ECO:0007669"/>
    <property type="project" value="UniProtKB-ARBA"/>
</dbReference>
<accession>C5CHR8</accession>
<dbReference type="NCBIfam" id="NF006055">
    <property type="entry name" value="PRK08203.1"/>
    <property type="match status" value="1"/>
</dbReference>
<dbReference type="HOGENOM" id="CLU_012358_2_3_0"/>
<dbReference type="Proteomes" id="UP000002382">
    <property type="component" value="Chromosome"/>
</dbReference>
<sequence>MKTILKNISYLATMDNSMSELTDAYIVIDNNIITAVGSGEAPKGDREFDMSGRVVLPGFVNTHHHLYQSLFRNVPAVSSAKLFDWLVYLYELWKNIDNEAVYVSAAVGIYEMMSTGVTTTTDMLYLHPKGKERFIDSEIEAAMRCGVRFHPTRGSMSLSKKDGGLPPDSVVQTEEKIIEDSIRLIEKYHDKDKYAMVRIALAPCSPFSVTEESMIKTLELAEKYDVLLHTHLAETKDEEEYCLETKGLRPVDYMEKIGWLNPRVWFAHLVWLSDEDIKKLADNDCGMAHCPTSNMRLGSGIAPVKEMKEAGIRIGLAVDGSASNDTGNMLHEIRNAMLLQRVSKGADALTPRDVLYMGTMGGAKVLRMDDYIGSIEPGKAADIIAFDLNVLSLAGGLADPIGAIVMCDPGKADFVMINGKVRIENGKINDTELPELIRKQNEISHRLLNQS</sequence>
<dbReference type="SUPFAM" id="SSF51556">
    <property type="entry name" value="Metallo-dependent hydrolases"/>
    <property type="match status" value="1"/>
</dbReference>
<gene>
    <name evidence="5" type="ordered locus">Kole_2066</name>
</gene>
<reference evidence="5 6" key="1">
    <citation type="submission" date="2009-06" db="EMBL/GenBank/DDBJ databases">
        <title>Complete sequence of Thermotogales bacterium TBF 19.5.1.</title>
        <authorList>
            <consortium name="US DOE Joint Genome Institute"/>
            <person name="Lucas S."/>
            <person name="Copeland A."/>
            <person name="Lapidus A."/>
            <person name="Glavina del Rio T."/>
            <person name="Tice H."/>
            <person name="Bruce D."/>
            <person name="Goodwin L."/>
            <person name="Pitluck S."/>
            <person name="Chertkov O."/>
            <person name="Brettin T."/>
            <person name="Detter J.C."/>
            <person name="Han C."/>
            <person name="Schmutz J."/>
            <person name="Larimer F."/>
            <person name="Land M."/>
            <person name="Hauser L."/>
            <person name="Kyrpides N."/>
            <person name="Ovchinnikova G."/>
            <person name="Noll K."/>
        </authorList>
    </citation>
    <scope>NUCLEOTIDE SEQUENCE [LARGE SCALE GENOMIC DNA]</scope>
    <source>
        <strain evidence="6">ATCC BAA-1733 / DSM 21960 / TBF 19.5.1</strain>
    </source>
</reference>
<keyword evidence="2" id="KW-0378">Hydrolase</keyword>
<dbReference type="GO" id="GO:0046872">
    <property type="term" value="F:metal ion binding"/>
    <property type="evidence" value="ECO:0007669"/>
    <property type="project" value="UniProtKB-KW"/>
</dbReference>
<evidence type="ECO:0000256" key="3">
    <source>
        <dbReference type="ARBA" id="ARBA00022833"/>
    </source>
</evidence>
<dbReference type="AlphaFoldDB" id="C5CHR8"/>
<dbReference type="InterPro" id="IPR050287">
    <property type="entry name" value="MTA/SAH_deaminase"/>
</dbReference>
<reference evidence="5 6" key="2">
    <citation type="journal article" date="2011" name="J. Bacteriol.">
        <title>Genome Sequence of Kosmotoga olearia Strain TBF 19.5.1, a Thermophilic Bacterium with a Wide Growth Temperature Range, Isolated from the Troll B Oil Platform in the North Sea.</title>
        <authorList>
            <person name="Swithers K.S."/>
            <person name="Dipippo J.L."/>
            <person name="Bruce D.C."/>
            <person name="Detter C."/>
            <person name="Tapia R."/>
            <person name="Han S."/>
            <person name="Goodwin L.A."/>
            <person name="Han J."/>
            <person name="Woyke T."/>
            <person name="Pitluck S."/>
            <person name="Pennacchio L."/>
            <person name="Nolan M."/>
            <person name="Mikhailova N."/>
            <person name="Land M.L."/>
            <person name="Nesbo C.L."/>
            <person name="Gogarten J.P."/>
            <person name="Noll K.M."/>
        </authorList>
    </citation>
    <scope>NUCLEOTIDE SEQUENCE [LARGE SCALE GENOMIC DNA]</scope>
    <source>
        <strain evidence="6">ATCC BAA-1733 / DSM 21960 / TBF 19.5.1</strain>
    </source>
</reference>
<dbReference type="Gene3D" id="3.20.20.140">
    <property type="entry name" value="Metal-dependent hydrolases"/>
    <property type="match status" value="1"/>
</dbReference>
<keyword evidence="6" id="KW-1185">Reference proteome</keyword>
<protein>
    <submittedName>
        <fullName evidence="5">Amidohydrolase</fullName>
    </submittedName>
</protein>
<keyword evidence="3" id="KW-0862">Zinc</keyword>